<accession>U5EZP8</accession>
<sequence>MFKRYLVALEYPTPNSPINVDDPRDFRNLVLWLEDQKIRHYKIEDRAGLRKISIPHEWDDAYKQYKIDLNFPPQLKSKGEELQWLLLYAIKLEYSDNIDKYTSITAAKKAEKEKEKSAAPSIKSTNPFDNLDFTTKEFEEGSQKLAEKLGITYHPDHLIALRASARVISTHLNKETLKEEVISGKPYPIFESGTEMGFKDKDLEKAGRILRLLQIQSVRQLQTAINETIVLVQNITADPRTDTKLGKVGF</sequence>
<dbReference type="Pfam" id="PF10036">
    <property type="entry name" value="RLL"/>
    <property type="match status" value="1"/>
</dbReference>
<keyword evidence="1" id="KW-0436">Ligase</keyword>
<evidence type="ECO:0000313" key="1">
    <source>
        <dbReference type="EMBL" id="JAB59480.1"/>
    </source>
</evidence>
<protein>
    <submittedName>
        <fullName evidence="1">Putative trna-splicing ligase complex</fullName>
    </submittedName>
</protein>
<dbReference type="PANTHER" id="PTHR15924">
    <property type="entry name" value="CLE"/>
    <property type="match status" value="1"/>
</dbReference>
<dbReference type="InterPro" id="IPR019265">
    <property type="entry name" value="RTRAF"/>
</dbReference>
<dbReference type="EMBL" id="GANO01000391">
    <property type="protein sequence ID" value="JAB59480.1"/>
    <property type="molecule type" value="mRNA"/>
</dbReference>
<dbReference type="GO" id="GO:0016874">
    <property type="term" value="F:ligase activity"/>
    <property type="evidence" value="ECO:0007669"/>
    <property type="project" value="UniProtKB-KW"/>
</dbReference>
<organism evidence="1">
    <name type="scientific">Corethrella appendiculata</name>
    <dbReference type="NCBI Taxonomy" id="1370023"/>
    <lineage>
        <taxon>Eukaryota</taxon>
        <taxon>Metazoa</taxon>
        <taxon>Ecdysozoa</taxon>
        <taxon>Arthropoda</taxon>
        <taxon>Hexapoda</taxon>
        <taxon>Insecta</taxon>
        <taxon>Pterygota</taxon>
        <taxon>Neoptera</taxon>
        <taxon>Endopterygota</taxon>
        <taxon>Diptera</taxon>
        <taxon>Nematocera</taxon>
        <taxon>Culicoidea</taxon>
        <taxon>Chaoboridae</taxon>
        <taxon>Corethrella</taxon>
    </lineage>
</organism>
<reference evidence="1" key="1">
    <citation type="journal article" date="2014" name="Insect Biochem. Mol. Biol.">
        <title>An insight into the sialome of the frog biting fly, Corethrella appendiculata.</title>
        <authorList>
            <person name="Ribeiro J.M.C."/>
            <person name="Chagas A.C."/>
            <person name="Pham V.M."/>
            <person name="Lounibos L.P."/>
            <person name="Calvo E."/>
        </authorList>
    </citation>
    <scope>NUCLEOTIDE SEQUENCE</scope>
    <source>
        <tissue evidence="1">Salivary glands</tissue>
    </source>
</reference>
<dbReference type="AlphaFoldDB" id="U5EZP8"/>
<proteinExistence type="evidence at transcript level"/>
<name>U5EZP8_9DIPT</name>